<dbReference type="PANTHER" id="PTHR46449">
    <property type="entry name" value="ZGC:158260"/>
    <property type="match status" value="1"/>
</dbReference>
<dbReference type="Pfam" id="PF14642">
    <property type="entry name" value="FAM47"/>
    <property type="match status" value="1"/>
</dbReference>
<dbReference type="InterPro" id="IPR032743">
    <property type="entry name" value="FAM47"/>
</dbReference>
<comment type="caution">
    <text evidence="3">The sequence shown here is derived from an EMBL/GenBank/DDBJ whole genome shotgun (WGS) entry which is preliminary data.</text>
</comment>
<feature type="compositionally biased region" description="Basic and acidic residues" evidence="2">
    <location>
        <begin position="169"/>
        <end position="178"/>
    </location>
</feature>
<keyword evidence="4" id="KW-1185">Reference proteome</keyword>
<dbReference type="Proteomes" id="UP001623349">
    <property type="component" value="Unassembled WGS sequence"/>
</dbReference>
<reference evidence="3 4" key="1">
    <citation type="submission" date="2024-08" db="EMBL/GenBank/DDBJ databases">
        <title>The draft genome of Apodemus speciosus.</title>
        <authorList>
            <person name="Nabeshima K."/>
            <person name="Suzuki S."/>
            <person name="Onuma M."/>
        </authorList>
    </citation>
    <scope>NUCLEOTIDE SEQUENCE [LARGE SCALE GENOMIC DNA]</scope>
    <source>
        <strain evidence="3">IB14-021</strain>
    </source>
</reference>
<feature type="region of interest" description="Disordered" evidence="2">
    <location>
        <begin position="169"/>
        <end position="220"/>
    </location>
</feature>
<proteinExistence type="inferred from homology"/>
<evidence type="ECO:0000313" key="3">
    <source>
        <dbReference type="EMBL" id="GAB1302927.1"/>
    </source>
</evidence>
<evidence type="ECO:0000313" key="4">
    <source>
        <dbReference type="Proteomes" id="UP001623349"/>
    </source>
</evidence>
<evidence type="ECO:0000256" key="2">
    <source>
        <dbReference type="SAM" id="MobiDB-lite"/>
    </source>
</evidence>
<sequence length="431" mass="50732">MGEQWLPWNRPRQVLQPMPLGMTCKPWFKDRLPSKCFAKHKQEQMKFPTSLDGRRWVFVKEGLDDFRRGCPPSEGMIIRGAKEGFLPTISREVRRPSKKSQEKRCQDLSLFSPLSLAQQARKAFVERTEANLTQHPLAYWPLEDGIPSDIELLENVLEALDTEEQLVERPDHYEESRKSIHSVHLPSVAEESSEKEEEPEPPRFPGARKHGLLHEKKPRKKNPAKESLYYRHVPKGVYDFCAWVNSFGDLGIDERFMMKQFDIGYECKPVYTDNAIKKISLLPPDLRYCRRLSKVKEIRFSIQEANFERKLRKPHDPYKPCRDKIRYGAWYLKPYLWKKLVNDEPLIDPEELYELEGGMRGKPDIIEDLYGTIAFKDFIISKGYNMPTILEKLFMRKGWNYDTVNTPIPRVLKAHELIMQQKDEDYDDEND</sequence>
<gene>
    <name evidence="3" type="ORF">APTSU1_001816800</name>
</gene>
<comment type="similarity">
    <text evidence="1">Belongs to the FAM47 family.</text>
</comment>
<feature type="compositionally biased region" description="Basic residues" evidence="2">
    <location>
        <begin position="206"/>
        <end position="220"/>
    </location>
</feature>
<accession>A0ABQ0FUL1</accession>
<evidence type="ECO:0000256" key="1">
    <source>
        <dbReference type="ARBA" id="ARBA00005277"/>
    </source>
</evidence>
<dbReference type="PANTHER" id="PTHR46449:SF1">
    <property type="entry name" value="FAMILY WITH SEQUENCE SIMILARITY 47, MEMBER A-RELATED"/>
    <property type="match status" value="1"/>
</dbReference>
<protein>
    <submittedName>
        <fullName evidence="3">Family with sequence similarity 47, member A</fullName>
    </submittedName>
</protein>
<dbReference type="EMBL" id="BAAFST010000020">
    <property type="protein sequence ID" value="GAB1302927.1"/>
    <property type="molecule type" value="Genomic_DNA"/>
</dbReference>
<name>A0ABQ0FUL1_APOSI</name>
<organism evidence="3 4">
    <name type="scientific">Apodemus speciosus</name>
    <name type="common">Large Japanese field mouse</name>
    <dbReference type="NCBI Taxonomy" id="105296"/>
    <lineage>
        <taxon>Eukaryota</taxon>
        <taxon>Metazoa</taxon>
        <taxon>Chordata</taxon>
        <taxon>Craniata</taxon>
        <taxon>Vertebrata</taxon>
        <taxon>Euteleostomi</taxon>
        <taxon>Mammalia</taxon>
        <taxon>Eutheria</taxon>
        <taxon>Euarchontoglires</taxon>
        <taxon>Glires</taxon>
        <taxon>Rodentia</taxon>
        <taxon>Myomorpha</taxon>
        <taxon>Muroidea</taxon>
        <taxon>Muridae</taxon>
        <taxon>Murinae</taxon>
        <taxon>Apodemus</taxon>
    </lineage>
</organism>